<feature type="region of interest" description="Disordered" evidence="1">
    <location>
        <begin position="158"/>
        <end position="269"/>
    </location>
</feature>
<organism evidence="3 4">
    <name type="scientific">Tsukamurella tyrosinosolvens</name>
    <dbReference type="NCBI Taxonomy" id="57704"/>
    <lineage>
        <taxon>Bacteria</taxon>
        <taxon>Bacillati</taxon>
        <taxon>Actinomycetota</taxon>
        <taxon>Actinomycetes</taxon>
        <taxon>Mycobacteriales</taxon>
        <taxon>Tsukamurellaceae</taxon>
        <taxon>Tsukamurella</taxon>
    </lineage>
</organism>
<feature type="compositionally biased region" description="Pro residues" evidence="1">
    <location>
        <begin position="225"/>
        <end position="237"/>
    </location>
</feature>
<dbReference type="OrthoDB" id="56224at2"/>
<dbReference type="InterPro" id="IPR003325">
    <property type="entry name" value="TerD"/>
</dbReference>
<sequence>MTALSKGQNGPLPAGPVTVTVELPAPADVSALLVTESGKVRSDADFVFFNQPTGPGVSLANGALRIDGAGLPADIAQVRVAITLDDASASFGRFGAPVARVADGAGSPLYEYPIDGLSSESVVIAVEIYRRGADWKVRAVGQGYAGGFADLVRDHGVSVDDAPAAPPAPPQAPPAAPSNPVPPTAAQNPPAAASGQPIDYFASGTAPSAPAGSAPIDYFNTPAPQQNPAPQAPPAQQTPPAQQPFTPTAQLAGQQPPAGSGEISLTKNKRVDLTKGQKVVLRKDGGVQLTRIAMGLGWDPVRKQGLFGSKAKDIDLDASVVLFAGQQPVDVVYFGQLQSKDGSIQHLGDNLTGAGDGDDEVVNVNLPSVTPQVTSLVFIVSSYQGQRFDQVDNAYCRLVDSTTGVELARFALAGGMPYTGIVMCTIARQGGEWKLQAIGECINAKTPRDAIPQLAPFLG</sequence>
<dbReference type="Proteomes" id="UP000182241">
    <property type="component" value="Unassembled WGS sequence"/>
</dbReference>
<dbReference type="Gene3D" id="2.60.60.30">
    <property type="entry name" value="sav2460 like domains"/>
    <property type="match status" value="2"/>
</dbReference>
<dbReference type="CDD" id="cd06974">
    <property type="entry name" value="TerD_like"/>
    <property type="match status" value="2"/>
</dbReference>
<feature type="compositionally biased region" description="Pro residues" evidence="1">
    <location>
        <begin position="164"/>
        <end position="183"/>
    </location>
</feature>
<name>A0A1H4IC99_TSUTY</name>
<dbReference type="PANTHER" id="PTHR32097">
    <property type="entry name" value="CAMP-BINDING PROTEIN 1-RELATED"/>
    <property type="match status" value="1"/>
</dbReference>
<feature type="domain" description="TerD" evidence="2">
    <location>
        <begin position="27"/>
        <end position="155"/>
    </location>
</feature>
<keyword evidence="4" id="KW-1185">Reference proteome</keyword>
<dbReference type="RefSeq" id="WP_068740306.1">
    <property type="nucleotide sequence ID" value="NZ_CBDRGN010000002.1"/>
</dbReference>
<dbReference type="Pfam" id="PF02342">
    <property type="entry name" value="TerD"/>
    <property type="match status" value="2"/>
</dbReference>
<feature type="compositionally biased region" description="Low complexity" evidence="1">
    <location>
        <begin position="238"/>
        <end position="250"/>
    </location>
</feature>
<dbReference type="STRING" id="57704.SAMN04489793_0234"/>
<feature type="domain" description="TerD" evidence="2">
    <location>
        <begin position="271"/>
        <end position="443"/>
    </location>
</feature>
<reference evidence="4" key="1">
    <citation type="submission" date="2016-10" db="EMBL/GenBank/DDBJ databases">
        <authorList>
            <person name="Varghese N."/>
            <person name="Submissions S."/>
        </authorList>
    </citation>
    <scope>NUCLEOTIDE SEQUENCE [LARGE SCALE GENOMIC DNA]</scope>
    <source>
        <strain evidence="4">DSM 44234</strain>
    </source>
</reference>
<evidence type="ECO:0000259" key="2">
    <source>
        <dbReference type="Pfam" id="PF02342"/>
    </source>
</evidence>
<proteinExistence type="predicted"/>
<evidence type="ECO:0000256" key="1">
    <source>
        <dbReference type="SAM" id="MobiDB-lite"/>
    </source>
</evidence>
<dbReference type="EMBL" id="FNSA01000001">
    <property type="protein sequence ID" value="SEB31535.1"/>
    <property type="molecule type" value="Genomic_DNA"/>
</dbReference>
<gene>
    <name evidence="3" type="ORF">SAMN04489793_0234</name>
</gene>
<evidence type="ECO:0000313" key="4">
    <source>
        <dbReference type="Proteomes" id="UP000182241"/>
    </source>
</evidence>
<dbReference type="InterPro" id="IPR051324">
    <property type="entry name" value="Stress/Tellurium_Resist"/>
</dbReference>
<feature type="compositionally biased region" description="Low complexity" evidence="1">
    <location>
        <begin position="184"/>
        <end position="193"/>
    </location>
</feature>
<dbReference type="AlphaFoldDB" id="A0A1H4IC99"/>
<dbReference type="PANTHER" id="PTHR32097:SF17">
    <property type="entry name" value="CAMP-BINDING PROTEIN 1-RELATED"/>
    <property type="match status" value="1"/>
</dbReference>
<accession>A0A1H4IC99</accession>
<evidence type="ECO:0000313" key="3">
    <source>
        <dbReference type="EMBL" id="SEB31535.1"/>
    </source>
</evidence>
<feature type="compositionally biased region" description="Low complexity" evidence="1">
    <location>
        <begin position="202"/>
        <end position="224"/>
    </location>
</feature>
<protein>
    <submittedName>
        <fullName evidence="3">Stress response protein SCP2</fullName>
    </submittedName>
</protein>